<dbReference type="GeneID" id="84214453"/>
<dbReference type="EMBL" id="CP101873">
    <property type="protein sequence ID" value="WMT10114.1"/>
    <property type="molecule type" value="Genomic_DNA"/>
</dbReference>
<dbReference type="GeneID" id="39862123"/>
<evidence type="ECO:0000256" key="1">
    <source>
        <dbReference type="SAM" id="MobiDB-lite"/>
    </source>
</evidence>
<evidence type="ECO:0000313" key="4">
    <source>
        <dbReference type="Proteomes" id="UP001224926"/>
    </source>
</evidence>
<feature type="compositionally biased region" description="Acidic residues" evidence="1">
    <location>
        <begin position="85"/>
        <end position="195"/>
    </location>
</feature>
<sequence length="335" mass="35434">MDRRTIQLVVVAALVAVAGCAGGMGGQPATDSAGDDPSSVDDSSDGGMGTAAFYVSDEPNVIDDFEHLNVTITKVGFKKAGGSSDADDGNESGDETDDGNETDDEEGETDDGTANETDDGAANETDADWEEQTEDDGDGEDDEKDGDEKEEEGDSEKDGDEKEEEGDSEKDGDQKEEEGDGDEKDGGDDWVEYDVDERTVDLTELKGANASMIDEFELPAGDYEKVFIYVSDTEGVLTDGSTTRVKLPSSKLQLNKKFTIGNNEPVDFVYDIAPHKAGGSGKYILKPVISQSGTGDDVEIRDIDKDDKKEDEEKRGNGGGNGGNGNGAPEANADD</sequence>
<organism evidence="3 4">
    <name type="scientific">Natrinema thermotolerans</name>
    <dbReference type="NCBI Taxonomy" id="121872"/>
    <lineage>
        <taxon>Archaea</taxon>
        <taxon>Methanobacteriati</taxon>
        <taxon>Methanobacteriota</taxon>
        <taxon>Stenosarchaea group</taxon>
        <taxon>Halobacteria</taxon>
        <taxon>Halobacteriales</taxon>
        <taxon>Natrialbaceae</taxon>
        <taxon>Natrinema</taxon>
    </lineage>
</organism>
<gene>
    <name evidence="3" type="ORF">NP511_10890</name>
</gene>
<feature type="domain" description="DUF4382" evidence="2">
    <location>
        <begin position="185"/>
        <end position="287"/>
    </location>
</feature>
<dbReference type="RefSeq" id="WP_049965170.1">
    <property type="nucleotide sequence ID" value="NZ_CP101873.1"/>
</dbReference>
<feature type="region of interest" description="Disordered" evidence="1">
    <location>
        <begin position="76"/>
        <end position="196"/>
    </location>
</feature>
<evidence type="ECO:0000313" key="3">
    <source>
        <dbReference type="EMBL" id="WMT10114.1"/>
    </source>
</evidence>
<dbReference type="InterPro" id="IPR025491">
    <property type="entry name" value="DUF4382"/>
</dbReference>
<feature type="compositionally biased region" description="Basic and acidic residues" evidence="1">
    <location>
        <begin position="298"/>
        <end position="316"/>
    </location>
</feature>
<accession>A0AAF0T884</accession>
<proteinExistence type="predicted"/>
<protein>
    <submittedName>
        <fullName evidence="3">DUF4382 domain-containing protein</fullName>
    </submittedName>
</protein>
<feature type="compositionally biased region" description="Gly residues" evidence="1">
    <location>
        <begin position="317"/>
        <end position="326"/>
    </location>
</feature>
<keyword evidence="4" id="KW-1185">Reference proteome</keyword>
<feature type="region of interest" description="Disordered" evidence="1">
    <location>
        <begin position="286"/>
        <end position="335"/>
    </location>
</feature>
<evidence type="ECO:0000259" key="2">
    <source>
        <dbReference type="Pfam" id="PF14321"/>
    </source>
</evidence>
<dbReference type="Pfam" id="PF14321">
    <property type="entry name" value="DUF4382"/>
    <property type="match status" value="1"/>
</dbReference>
<name>A0AAF0T884_9EURY</name>
<feature type="region of interest" description="Disordered" evidence="1">
    <location>
        <begin position="26"/>
        <end position="52"/>
    </location>
</feature>
<dbReference type="Proteomes" id="UP001224926">
    <property type="component" value="Chromosome"/>
</dbReference>
<reference evidence="3 4" key="1">
    <citation type="submission" date="2022-07" db="EMBL/GenBank/DDBJ databases">
        <title>Two temperate virus in Haloterrigena jeotgali A29.</title>
        <authorList>
            <person name="Deng X."/>
        </authorList>
    </citation>
    <scope>NUCLEOTIDE SEQUENCE [LARGE SCALE GENOMIC DNA]</scope>
    <source>
        <strain evidence="3 4">A29</strain>
    </source>
</reference>
<dbReference type="AlphaFoldDB" id="A0AAF0T884"/>
<dbReference type="PROSITE" id="PS51257">
    <property type="entry name" value="PROKAR_LIPOPROTEIN"/>
    <property type="match status" value="1"/>
</dbReference>